<proteinExistence type="predicted"/>
<feature type="compositionally biased region" description="Basic residues" evidence="1">
    <location>
        <begin position="12"/>
        <end position="21"/>
    </location>
</feature>
<protein>
    <recommendedName>
        <fullName evidence="4">Recombination endonuclease VII</fullName>
    </recommendedName>
</protein>
<name>A0A6V8K309_9ACTN</name>
<dbReference type="InterPro" id="IPR038563">
    <property type="entry name" value="Endonuclease_7_sf"/>
</dbReference>
<reference evidence="2 3" key="1">
    <citation type="submission" date="2020-03" db="EMBL/GenBank/DDBJ databases">
        <title>Whole genome shotgun sequence of Phytohabitans houttuyneae NBRC 108639.</title>
        <authorList>
            <person name="Komaki H."/>
            <person name="Tamura T."/>
        </authorList>
    </citation>
    <scope>NUCLEOTIDE SEQUENCE [LARGE SCALE GENOMIC DNA]</scope>
    <source>
        <strain evidence="2 3">NBRC 108639</strain>
    </source>
</reference>
<keyword evidence="3" id="KW-1185">Reference proteome</keyword>
<dbReference type="Proteomes" id="UP000482800">
    <property type="component" value="Unassembled WGS sequence"/>
</dbReference>
<comment type="caution">
    <text evidence="2">The sequence shown here is derived from an EMBL/GenBank/DDBJ whole genome shotgun (WGS) entry which is preliminary data.</text>
</comment>
<feature type="compositionally biased region" description="Basic and acidic residues" evidence="1">
    <location>
        <begin position="1"/>
        <end position="11"/>
    </location>
</feature>
<dbReference type="InterPro" id="IPR044925">
    <property type="entry name" value="His-Me_finger_sf"/>
</dbReference>
<dbReference type="Pfam" id="PF02945">
    <property type="entry name" value="Endonuclease_7"/>
    <property type="match status" value="1"/>
</dbReference>
<organism evidence="2 3">
    <name type="scientific">Phytohabitans houttuyneae</name>
    <dbReference type="NCBI Taxonomy" id="1076126"/>
    <lineage>
        <taxon>Bacteria</taxon>
        <taxon>Bacillati</taxon>
        <taxon>Actinomycetota</taxon>
        <taxon>Actinomycetes</taxon>
        <taxon>Micromonosporales</taxon>
        <taxon>Micromonosporaceae</taxon>
    </lineage>
</organism>
<evidence type="ECO:0000256" key="1">
    <source>
        <dbReference type="SAM" id="MobiDB-lite"/>
    </source>
</evidence>
<dbReference type="AlphaFoldDB" id="A0A6V8K309"/>
<gene>
    <name evidence="2" type="ORF">Phou_037120</name>
</gene>
<dbReference type="SUPFAM" id="SSF54060">
    <property type="entry name" value="His-Me finger endonucleases"/>
    <property type="match status" value="1"/>
</dbReference>
<reference evidence="2 3" key="2">
    <citation type="submission" date="2020-03" db="EMBL/GenBank/DDBJ databases">
        <authorList>
            <person name="Ichikawa N."/>
            <person name="Kimura A."/>
            <person name="Kitahashi Y."/>
            <person name="Uohara A."/>
        </authorList>
    </citation>
    <scope>NUCLEOTIDE SEQUENCE [LARGE SCALE GENOMIC DNA]</scope>
    <source>
        <strain evidence="2 3">NBRC 108639</strain>
    </source>
</reference>
<dbReference type="EMBL" id="BLPF01000001">
    <property type="protein sequence ID" value="GFJ79532.1"/>
    <property type="molecule type" value="Genomic_DNA"/>
</dbReference>
<dbReference type="InterPro" id="IPR004211">
    <property type="entry name" value="Endonuclease_7"/>
</dbReference>
<evidence type="ECO:0000313" key="3">
    <source>
        <dbReference type="Proteomes" id="UP000482800"/>
    </source>
</evidence>
<dbReference type="Gene3D" id="3.40.1800.10">
    <property type="entry name" value="His-Me finger endonucleases"/>
    <property type="match status" value="1"/>
</dbReference>
<evidence type="ECO:0008006" key="4">
    <source>
        <dbReference type="Google" id="ProtNLM"/>
    </source>
</evidence>
<feature type="region of interest" description="Disordered" evidence="1">
    <location>
        <begin position="1"/>
        <end position="38"/>
    </location>
</feature>
<evidence type="ECO:0000313" key="2">
    <source>
        <dbReference type="EMBL" id="GFJ79532.1"/>
    </source>
</evidence>
<accession>A0A6V8K309</accession>
<sequence>MIDRVIADRPARRSPRIRGHERRLLPIGQPKPRQAPPGGWKVACRCGWQALAPTPTRARSEALYSQHVAEARSQELPICAHCQQQKPRADMSKGSPHLCKPCRNAATRAWAEANPSQWERNQRRSYLRRKYGMTEADYDALLEAQGGLCAICGGPPGDSRGFRPHIDHCHKTGRVRGILCNLCNQGLGGLRDDPEILRSAIAYLLRHREAA</sequence>